<accession>A0A0V1M2P7</accession>
<organism evidence="1 2">
    <name type="scientific">Trichinella papuae</name>
    <dbReference type="NCBI Taxonomy" id="268474"/>
    <lineage>
        <taxon>Eukaryota</taxon>
        <taxon>Metazoa</taxon>
        <taxon>Ecdysozoa</taxon>
        <taxon>Nematoda</taxon>
        <taxon>Enoplea</taxon>
        <taxon>Dorylaimia</taxon>
        <taxon>Trichinellida</taxon>
        <taxon>Trichinellidae</taxon>
        <taxon>Trichinella</taxon>
    </lineage>
</organism>
<name>A0A0V1M2P7_9BILA</name>
<dbReference type="AlphaFoldDB" id="A0A0V1M2P7"/>
<dbReference type="Proteomes" id="UP000054843">
    <property type="component" value="Unassembled WGS sequence"/>
</dbReference>
<comment type="caution">
    <text evidence="1">The sequence shown here is derived from an EMBL/GenBank/DDBJ whole genome shotgun (WGS) entry which is preliminary data.</text>
</comment>
<dbReference type="EMBL" id="JYDO01000266">
    <property type="protein sequence ID" value="KRZ66107.1"/>
    <property type="molecule type" value="Genomic_DNA"/>
</dbReference>
<keyword evidence="2" id="KW-1185">Reference proteome</keyword>
<evidence type="ECO:0000313" key="2">
    <source>
        <dbReference type="Proteomes" id="UP000054843"/>
    </source>
</evidence>
<sequence>MKLNKQNFISKSLNCAEICRMNKDELFSTVGIYFQTYKQKENATFLIYSNLRCYNFQQLSLYFLNMQSVSYAYNIAHVKISIAQFSVKQIFEHIKEKHGKVEGQDQVISRLTALVVVFELLTANHDQPVLDLPAIARKALFVMYLDVLYFELIQKDGIQNSLLALLSSDMQRGVLTDFHPLADMIFLLDIIHSGNGSRRSSITVQKGCHWLTNFTSQFSKIYSIIQILTPATDLLFDQLFVKIHLIKTLNHVNIG</sequence>
<reference evidence="1 2" key="1">
    <citation type="submission" date="2015-01" db="EMBL/GenBank/DDBJ databases">
        <title>Evolution of Trichinella species and genotypes.</title>
        <authorList>
            <person name="Korhonen P.K."/>
            <person name="Edoardo P."/>
            <person name="Giuseppe L.R."/>
            <person name="Gasser R.B."/>
        </authorList>
    </citation>
    <scope>NUCLEOTIDE SEQUENCE [LARGE SCALE GENOMIC DNA]</scope>
    <source>
        <strain evidence="1">ISS1980</strain>
    </source>
</reference>
<gene>
    <name evidence="1" type="ORF">T10_174</name>
</gene>
<dbReference type="OrthoDB" id="9990834at2759"/>
<evidence type="ECO:0000313" key="1">
    <source>
        <dbReference type="EMBL" id="KRZ66107.1"/>
    </source>
</evidence>
<dbReference type="STRING" id="268474.A0A0V1M2P7"/>
<proteinExistence type="predicted"/>
<protein>
    <submittedName>
        <fullName evidence="1">Uncharacterized protein</fullName>
    </submittedName>
</protein>